<evidence type="ECO:0000256" key="4">
    <source>
        <dbReference type="SAM" id="Phobius"/>
    </source>
</evidence>
<keyword evidence="4" id="KW-1133">Transmembrane helix</keyword>
<reference evidence="7 8" key="1">
    <citation type="submission" date="2024-05" db="EMBL/GenBank/DDBJ databases">
        <title>Roseateles sp. DJS-2-20 16S ribosomal RNA gene Genome sequencing and assembly.</title>
        <authorList>
            <person name="Woo H."/>
        </authorList>
    </citation>
    <scope>NUCLEOTIDE SEQUENCE [LARGE SCALE GENOMIC DNA]</scope>
    <source>
        <strain evidence="7 8">DJS-2-20</strain>
    </source>
</reference>
<dbReference type="PROSITE" id="PS50111">
    <property type="entry name" value="CHEMOTAXIS_TRANSDUC_2"/>
    <property type="match status" value="1"/>
</dbReference>
<dbReference type="PANTHER" id="PTHR43531">
    <property type="entry name" value="PROTEIN ICFG"/>
    <property type="match status" value="1"/>
</dbReference>
<gene>
    <name evidence="7" type="ORF">ABDJ85_11490</name>
</gene>
<dbReference type="InterPro" id="IPR003660">
    <property type="entry name" value="HAMP_dom"/>
</dbReference>
<feature type="domain" description="HAMP" evidence="6">
    <location>
        <begin position="209"/>
        <end position="261"/>
    </location>
</feature>
<feature type="transmembrane region" description="Helical" evidence="4">
    <location>
        <begin position="12"/>
        <end position="30"/>
    </location>
</feature>
<protein>
    <submittedName>
        <fullName evidence="7">Methyl-accepting chemotaxis protein</fullName>
    </submittedName>
</protein>
<sequence length="511" mass="53210">MKLTAKMLLPPLGALAVVLGISLVGTLLSLREAARSSESAQQHNEVFMTLVAVQSQLGEMHSGIYRSITLMSSMADAEVQKLRGRLKDQASGVTRTLASLVEMPGVEGEVEATLKRAPALMQAYQAKADSAIDLASVDPNTGIAAMQEAEAKYKEVAALVASGVQAMGAEQQAAAAEQLQGAQRRAWLLALVAVLAAGAGLGLLLVNQRRIVADVKASLTLAESVAGGDLTHRAQPQGDDELADLMRALNRMCVELGQSMGEVFRVADSIRTASSEIASGNQDLNTRTEQTATSLVMTSSSMSELTGIVQHSAESAQTANSLASTATQVAHRGGSVVQQVVDTMNDIASSSKRIGDIIGVIDGIAFQTNILALNAAVEAARAGEQGRGFAVVAGEVRSLAGRSAEAAREIKTLIGASVERVESGSRLVQDAGSTMQDIVGAVERVTDIIAEISASAAEQSKGIGDVNSAVTQLDEMTQQNAALVEQSAAATESLREQAQKLSQVVGHFRLD</sequence>
<dbReference type="InterPro" id="IPR004089">
    <property type="entry name" value="MCPsignal_dom"/>
</dbReference>
<name>A0ABV0G2Z3_9BURK</name>
<feature type="transmembrane region" description="Helical" evidence="4">
    <location>
        <begin position="186"/>
        <end position="206"/>
    </location>
</feature>
<feature type="domain" description="Methyl-accepting transducer" evidence="5">
    <location>
        <begin position="266"/>
        <end position="495"/>
    </location>
</feature>
<comment type="similarity">
    <text evidence="2">Belongs to the methyl-accepting chemotaxis (MCP) protein family.</text>
</comment>
<dbReference type="SUPFAM" id="SSF58104">
    <property type="entry name" value="Methyl-accepting chemotaxis protein (MCP) signaling domain"/>
    <property type="match status" value="1"/>
</dbReference>
<dbReference type="InterPro" id="IPR051310">
    <property type="entry name" value="MCP_chemotaxis"/>
</dbReference>
<organism evidence="7 8">
    <name type="scientific">Roseateles paludis</name>
    <dbReference type="NCBI Taxonomy" id="3145238"/>
    <lineage>
        <taxon>Bacteria</taxon>
        <taxon>Pseudomonadati</taxon>
        <taxon>Pseudomonadota</taxon>
        <taxon>Betaproteobacteria</taxon>
        <taxon>Burkholderiales</taxon>
        <taxon>Sphaerotilaceae</taxon>
        <taxon>Roseateles</taxon>
    </lineage>
</organism>
<accession>A0ABV0G2Z3</accession>
<comment type="caution">
    <text evidence="7">The sequence shown here is derived from an EMBL/GenBank/DDBJ whole genome shotgun (WGS) entry which is preliminary data.</text>
</comment>
<dbReference type="Pfam" id="PF00015">
    <property type="entry name" value="MCPsignal"/>
    <property type="match status" value="1"/>
</dbReference>
<dbReference type="CDD" id="cd11386">
    <property type="entry name" value="MCP_signal"/>
    <property type="match status" value="1"/>
</dbReference>
<proteinExistence type="inferred from homology"/>
<evidence type="ECO:0000256" key="3">
    <source>
        <dbReference type="PROSITE-ProRule" id="PRU00284"/>
    </source>
</evidence>
<keyword evidence="1" id="KW-0488">Methylation</keyword>
<dbReference type="EMBL" id="JBDPZD010000003">
    <property type="protein sequence ID" value="MEO3692095.1"/>
    <property type="molecule type" value="Genomic_DNA"/>
</dbReference>
<dbReference type="Pfam" id="PF00672">
    <property type="entry name" value="HAMP"/>
    <property type="match status" value="1"/>
</dbReference>
<dbReference type="PANTHER" id="PTHR43531:SF14">
    <property type="entry name" value="METHYL-ACCEPTING CHEMOTAXIS PROTEIN I-RELATED"/>
    <property type="match status" value="1"/>
</dbReference>
<evidence type="ECO:0000256" key="1">
    <source>
        <dbReference type="ARBA" id="ARBA00022481"/>
    </source>
</evidence>
<dbReference type="CDD" id="cd06225">
    <property type="entry name" value="HAMP"/>
    <property type="match status" value="1"/>
</dbReference>
<dbReference type="RefSeq" id="WP_347704922.1">
    <property type="nucleotide sequence ID" value="NZ_JBDPZD010000003.1"/>
</dbReference>
<evidence type="ECO:0000259" key="6">
    <source>
        <dbReference type="PROSITE" id="PS50885"/>
    </source>
</evidence>
<keyword evidence="8" id="KW-1185">Reference proteome</keyword>
<dbReference type="InterPro" id="IPR004090">
    <property type="entry name" value="Chemotax_Me-accpt_rcpt"/>
</dbReference>
<dbReference type="PRINTS" id="PR00260">
    <property type="entry name" value="CHEMTRNSDUCR"/>
</dbReference>
<dbReference type="Gene3D" id="1.10.287.950">
    <property type="entry name" value="Methyl-accepting chemotaxis protein"/>
    <property type="match status" value="1"/>
</dbReference>
<evidence type="ECO:0000256" key="2">
    <source>
        <dbReference type="ARBA" id="ARBA00029447"/>
    </source>
</evidence>
<dbReference type="SMART" id="SM00304">
    <property type="entry name" value="HAMP"/>
    <property type="match status" value="1"/>
</dbReference>
<keyword evidence="4" id="KW-0472">Membrane</keyword>
<dbReference type="SMART" id="SM00283">
    <property type="entry name" value="MA"/>
    <property type="match status" value="1"/>
</dbReference>
<dbReference type="PROSITE" id="PS50885">
    <property type="entry name" value="HAMP"/>
    <property type="match status" value="1"/>
</dbReference>
<dbReference type="Proteomes" id="UP001495147">
    <property type="component" value="Unassembled WGS sequence"/>
</dbReference>
<evidence type="ECO:0000313" key="7">
    <source>
        <dbReference type="EMBL" id="MEO3692095.1"/>
    </source>
</evidence>
<evidence type="ECO:0000259" key="5">
    <source>
        <dbReference type="PROSITE" id="PS50111"/>
    </source>
</evidence>
<evidence type="ECO:0000313" key="8">
    <source>
        <dbReference type="Proteomes" id="UP001495147"/>
    </source>
</evidence>
<keyword evidence="4" id="KW-0812">Transmembrane</keyword>
<keyword evidence="3" id="KW-0807">Transducer</keyword>